<dbReference type="Proteomes" id="UP001281761">
    <property type="component" value="Unassembled WGS sequence"/>
</dbReference>
<reference evidence="1 2" key="1">
    <citation type="journal article" date="2022" name="bioRxiv">
        <title>Genomics of Preaxostyla Flagellates Illuminates Evolutionary Transitions and the Path Towards Mitochondrial Loss.</title>
        <authorList>
            <person name="Novak L.V.F."/>
            <person name="Treitli S.C."/>
            <person name="Pyrih J."/>
            <person name="Halakuc P."/>
            <person name="Pipaliya S.V."/>
            <person name="Vacek V."/>
            <person name="Brzon O."/>
            <person name="Soukal P."/>
            <person name="Eme L."/>
            <person name="Dacks J.B."/>
            <person name="Karnkowska A."/>
            <person name="Elias M."/>
            <person name="Hampl V."/>
        </authorList>
    </citation>
    <scope>NUCLEOTIDE SEQUENCE [LARGE SCALE GENOMIC DNA]</scope>
    <source>
        <strain evidence="1">NAU3</strain>
        <tissue evidence="1">Gut</tissue>
    </source>
</reference>
<protein>
    <submittedName>
        <fullName evidence="1">Uncharacterized protein</fullName>
    </submittedName>
</protein>
<dbReference type="EMBL" id="JARBJD010000045">
    <property type="protein sequence ID" value="KAK2957632.1"/>
    <property type="molecule type" value="Genomic_DNA"/>
</dbReference>
<proteinExistence type="predicted"/>
<keyword evidence="2" id="KW-1185">Reference proteome</keyword>
<comment type="caution">
    <text evidence="1">The sequence shown here is derived from an EMBL/GenBank/DDBJ whole genome shotgun (WGS) entry which is preliminary data.</text>
</comment>
<name>A0ABQ9Y1M5_9EUKA</name>
<organism evidence="1 2">
    <name type="scientific">Blattamonas nauphoetae</name>
    <dbReference type="NCBI Taxonomy" id="2049346"/>
    <lineage>
        <taxon>Eukaryota</taxon>
        <taxon>Metamonada</taxon>
        <taxon>Preaxostyla</taxon>
        <taxon>Oxymonadida</taxon>
        <taxon>Blattamonas</taxon>
    </lineage>
</organism>
<evidence type="ECO:0000313" key="2">
    <source>
        <dbReference type="Proteomes" id="UP001281761"/>
    </source>
</evidence>
<evidence type="ECO:0000313" key="1">
    <source>
        <dbReference type="EMBL" id="KAK2957632.1"/>
    </source>
</evidence>
<accession>A0ABQ9Y1M5</accession>
<dbReference type="InterPro" id="IPR016024">
    <property type="entry name" value="ARM-type_fold"/>
</dbReference>
<dbReference type="SUPFAM" id="SSF48371">
    <property type="entry name" value="ARM repeat"/>
    <property type="match status" value="1"/>
</dbReference>
<gene>
    <name evidence="1" type="ORF">BLNAU_7531</name>
</gene>
<sequence>MTEIDTKIDASTDYQCPDYSAFLNWDYKRFDSEHERTVVFQSLVATVKMQAALDDSLEVKAEILLKSVVPSTHEAADGFLSNFGQTTDESLTNFVPCIVVLISSPSKAISAAAMKILHSLIWTRSENVRLDLFKADLLPQLINTLNPLSLSFSEAVDIHTCLMTSVRDTIWLATPESLARLEIEDENEQQAVHKTVYQQVLAPSEIMEQLSGHESSKTGIETDENQRPSRTVSDFFWTTNTVSFSAEQGIIPPSMVPFLHQLILQKTIRKDRKISRHQHPPSPLCLFLTTPSVARAICGSFEAHAMLASTVFLLRFLQLVVDFFTVPSSLHVAIHSFLPKYTDELHD</sequence>